<evidence type="ECO:0000256" key="1">
    <source>
        <dbReference type="SAM" id="MobiDB-lite"/>
    </source>
</evidence>
<evidence type="ECO:0000313" key="2">
    <source>
        <dbReference type="EMBL" id="EED89237.1"/>
    </source>
</evidence>
<reference evidence="2 3" key="1">
    <citation type="journal article" date="2004" name="Science">
        <title>The genome of the diatom Thalassiosira pseudonana: ecology, evolution, and metabolism.</title>
        <authorList>
            <person name="Armbrust E.V."/>
            <person name="Berges J.A."/>
            <person name="Bowler C."/>
            <person name="Green B.R."/>
            <person name="Martinez D."/>
            <person name="Putnam N.H."/>
            <person name="Zhou S."/>
            <person name="Allen A.E."/>
            <person name="Apt K.E."/>
            <person name="Bechner M."/>
            <person name="Brzezinski M.A."/>
            <person name="Chaal B.K."/>
            <person name="Chiovitti A."/>
            <person name="Davis A.K."/>
            <person name="Demarest M.S."/>
            <person name="Detter J.C."/>
            <person name="Glavina T."/>
            <person name="Goodstein D."/>
            <person name="Hadi M.Z."/>
            <person name="Hellsten U."/>
            <person name="Hildebrand M."/>
            <person name="Jenkins B.D."/>
            <person name="Jurka J."/>
            <person name="Kapitonov V.V."/>
            <person name="Kroger N."/>
            <person name="Lau W.W."/>
            <person name="Lane T.W."/>
            <person name="Larimer F.W."/>
            <person name="Lippmeier J.C."/>
            <person name="Lucas S."/>
            <person name="Medina M."/>
            <person name="Montsant A."/>
            <person name="Obornik M."/>
            <person name="Parker M.S."/>
            <person name="Palenik B."/>
            <person name="Pazour G.J."/>
            <person name="Richardson P.M."/>
            <person name="Rynearson T.A."/>
            <person name="Saito M.A."/>
            <person name="Schwartz D.C."/>
            <person name="Thamatrakoln K."/>
            <person name="Valentin K."/>
            <person name="Vardi A."/>
            <person name="Wilkerson F.P."/>
            <person name="Rokhsar D.S."/>
        </authorList>
    </citation>
    <scope>NUCLEOTIDE SEQUENCE [LARGE SCALE GENOMIC DNA]</scope>
    <source>
        <strain evidence="2 3">CCMP1335</strain>
    </source>
</reference>
<dbReference type="RefSeq" id="XP_002293501.1">
    <property type="nucleotide sequence ID" value="XM_002293465.1"/>
</dbReference>
<keyword evidence="3" id="KW-1185">Reference proteome</keyword>
<dbReference type="HOGENOM" id="CLU_317744_0_0_1"/>
<feature type="region of interest" description="Disordered" evidence="1">
    <location>
        <begin position="396"/>
        <end position="431"/>
    </location>
</feature>
<gene>
    <name evidence="2" type="ORF">THAPSDRAFT_24594</name>
</gene>
<feature type="region of interest" description="Disordered" evidence="1">
    <location>
        <begin position="31"/>
        <end position="89"/>
    </location>
</feature>
<dbReference type="PaxDb" id="35128-Thaps24594"/>
<feature type="compositionally biased region" description="Basic residues" evidence="1">
    <location>
        <begin position="56"/>
        <end position="71"/>
    </location>
</feature>
<dbReference type="AlphaFoldDB" id="B8CB09"/>
<reference evidence="2 3" key="2">
    <citation type="journal article" date="2008" name="Nature">
        <title>The Phaeodactylum genome reveals the evolutionary history of diatom genomes.</title>
        <authorList>
            <person name="Bowler C."/>
            <person name="Allen A.E."/>
            <person name="Badger J.H."/>
            <person name="Grimwood J."/>
            <person name="Jabbari K."/>
            <person name="Kuo A."/>
            <person name="Maheswari U."/>
            <person name="Martens C."/>
            <person name="Maumus F."/>
            <person name="Otillar R.P."/>
            <person name="Rayko E."/>
            <person name="Salamov A."/>
            <person name="Vandepoele K."/>
            <person name="Beszteri B."/>
            <person name="Gruber A."/>
            <person name="Heijde M."/>
            <person name="Katinka M."/>
            <person name="Mock T."/>
            <person name="Valentin K."/>
            <person name="Verret F."/>
            <person name="Berges J.A."/>
            <person name="Brownlee C."/>
            <person name="Cadoret J.P."/>
            <person name="Chiovitti A."/>
            <person name="Choi C.J."/>
            <person name="Coesel S."/>
            <person name="De Martino A."/>
            <person name="Detter J.C."/>
            <person name="Durkin C."/>
            <person name="Falciatore A."/>
            <person name="Fournet J."/>
            <person name="Haruta M."/>
            <person name="Huysman M.J."/>
            <person name="Jenkins B.D."/>
            <person name="Jiroutova K."/>
            <person name="Jorgensen R.E."/>
            <person name="Joubert Y."/>
            <person name="Kaplan A."/>
            <person name="Kroger N."/>
            <person name="Kroth P.G."/>
            <person name="La Roche J."/>
            <person name="Lindquist E."/>
            <person name="Lommer M."/>
            <person name="Martin-Jezequel V."/>
            <person name="Lopez P.J."/>
            <person name="Lucas S."/>
            <person name="Mangogna M."/>
            <person name="McGinnis K."/>
            <person name="Medlin L.K."/>
            <person name="Montsant A."/>
            <person name="Oudot-Le Secq M.P."/>
            <person name="Napoli C."/>
            <person name="Obornik M."/>
            <person name="Parker M.S."/>
            <person name="Petit J.L."/>
            <person name="Porcel B.M."/>
            <person name="Poulsen N."/>
            <person name="Robison M."/>
            <person name="Rychlewski L."/>
            <person name="Rynearson T.A."/>
            <person name="Schmutz J."/>
            <person name="Shapiro H."/>
            <person name="Siaut M."/>
            <person name="Stanley M."/>
            <person name="Sussman M.R."/>
            <person name="Taylor A.R."/>
            <person name="Vardi A."/>
            <person name="von Dassow P."/>
            <person name="Vyverman W."/>
            <person name="Willis A."/>
            <person name="Wyrwicz L.S."/>
            <person name="Rokhsar D.S."/>
            <person name="Weissenbach J."/>
            <person name="Armbrust E.V."/>
            <person name="Green B.R."/>
            <person name="Van de Peer Y."/>
            <person name="Grigoriev I.V."/>
        </authorList>
    </citation>
    <scope>NUCLEOTIDE SEQUENCE [LARGE SCALE GENOMIC DNA]</scope>
    <source>
        <strain evidence="2 3">CCMP1335</strain>
    </source>
</reference>
<dbReference type="InParanoid" id="B8CB09"/>
<feature type="region of interest" description="Disordered" evidence="1">
    <location>
        <begin position="122"/>
        <end position="209"/>
    </location>
</feature>
<sequence length="917" mass="100068">MTKIERRSSLYHDESQSSLLRSLSSIVVATPVDHHNGSVGVDSGGEMKSVPEGKQKQRSTSRQHRSRSRGRDRREPQGRATNTSDFTQSCVHIGSSADAAEGDGAPSLSSTFNKKRSVNNNVVRSRSLSRSRRLLSSGTMGVEEEEGNTPGTPGPGTDAGVGGLDTDERQQLHPARSASSSRRSSSKSKRETSCRKNQQPQSYSAYSKNHHSVVSMDDLPSLPLPVSSCTANDVIAISGLKQSKLARRRQENAGGIQQRSLIKPSPPGAVRRNSDNNACRETSTATTSRRRNSTIIVDEKDKAMAMLSILKGGSGGVATEKEPVKSSKSRVVETQQQQYQHRRSISRNFQFNNSNHNVSFSRNEDGTLNRQVSCYTVDNNSPPSVESTCVSASFNASGKTSRKSSIEESRDNVSPTEMAVDRSARSGGSASPKMVAVELLRQEWNKKCFPPPPRKNNNMSVPNSIGNVSSPMKYPLTTSPGGHNSRLLSLRFPSEKSIPLPLPITSNDVDIFKNKSKCDTTKARGKAKPIDSNIKLIQVIDLQWKIPPSNKYHGLYSGCVNAKSMKPHGEGTFVPDGSSAGGVGVMKGTWADGLLVSLGDGVNVATDGDEKKGSAASNGYTAISTNAPSRLTRRPVRQTSVLENEPTTLDNVPAPIHIHVPSDAIAPLSPKESSKTATSAVRARRPMRRHSMLEMEGDVAPPVDTTVASCGLPPPPRRHSDGRHDEIHVYRQSKQPAFHQQADQDSNGFRKDYTLGETVRSFSHMVVESSLEKASEAVNVLKNHDFAFIRRSDGSWTYSILAYRSFEPLKAGEAAPPLTSSDELEECMMFVMSNAGQTKMIKKRQWGEFVRPVSMVGVQTSDWINVGEEEEEHCATASQIVKEYICHIHRVDDSWVPKDISFRVDGEDDFSLISFVG</sequence>
<dbReference type="KEGG" id="tps:THAPSDRAFT_24594"/>
<evidence type="ECO:0000313" key="3">
    <source>
        <dbReference type="Proteomes" id="UP000001449"/>
    </source>
</evidence>
<organism evidence="2 3">
    <name type="scientific">Thalassiosira pseudonana</name>
    <name type="common">Marine diatom</name>
    <name type="synonym">Cyclotella nana</name>
    <dbReference type="NCBI Taxonomy" id="35128"/>
    <lineage>
        <taxon>Eukaryota</taxon>
        <taxon>Sar</taxon>
        <taxon>Stramenopiles</taxon>
        <taxon>Ochrophyta</taxon>
        <taxon>Bacillariophyta</taxon>
        <taxon>Coscinodiscophyceae</taxon>
        <taxon>Thalassiosirophycidae</taxon>
        <taxon>Thalassiosirales</taxon>
        <taxon>Thalassiosiraceae</taxon>
        <taxon>Thalassiosira</taxon>
    </lineage>
</organism>
<feature type="compositionally biased region" description="Polar residues" evidence="1">
    <location>
        <begin position="195"/>
        <end position="207"/>
    </location>
</feature>
<proteinExistence type="predicted"/>
<dbReference type="EMBL" id="CM000648">
    <property type="protein sequence ID" value="EED89237.1"/>
    <property type="molecule type" value="Genomic_DNA"/>
</dbReference>
<protein>
    <submittedName>
        <fullName evidence="2">Uncharacterized protein</fullName>
    </submittedName>
</protein>
<dbReference type="GeneID" id="7442713"/>
<name>B8CB09_THAPS</name>
<feature type="compositionally biased region" description="Polar residues" evidence="1">
    <location>
        <begin position="80"/>
        <end position="89"/>
    </location>
</feature>
<dbReference type="eggNOG" id="ENOG502TAA9">
    <property type="taxonomic scope" value="Eukaryota"/>
</dbReference>
<accession>B8CB09</accession>
<dbReference type="Proteomes" id="UP000001449">
    <property type="component" value="Chromosome 13"/>
</dbReference>
<feature type="region of interest" description="Disordered" evidence="1">
    <location>
        <begin position="246"/>
        <end position="291"/>
    </location>
</feature>